<evidence type="ECO:0000256" key="1">
    <source>
        <dbReference type="SAM" id="Phobius"/>
    </source>
</evidence>
<keyword evidence="1" id="KW-0472">Membrane</keyword>
<accession>A0A6P1MGC8</accession>
<dbReference type="RefSeq" id="WP_162360845.1">
    <property type="nucleotide sequence ID" value="NZ_CP047591.1"/>
</dbReference>
<dbReference type="EMBL" id="CP047591">
    <property type="protein sequence ID" value="QHI71068.1"/>
    <property type="molecule type" value="Genomic_DNA"/>
</dbReference>
<keyword evidence="1" id="KW-0812">Transmembrane</keyword>
<feature type="transmembrane region" description="Helical" evidence="1">
    <location>
        <begin position="54"/>
        <end position="74"/>
    </location>
</feature>
<sequence length="368" mass="42038">MKCGVKLLNGLMDKVPDIITGKTKEYEKELYLVYGNNYNPDIAYTMKVQNLKRYLCIISTFILVFFFVIFNSIFNSQNAFSVDKSGHQYIERPTYDQGNVNAKLIVSGEVNDQKVKKAVTLNIKPEGADSVKEMDKESPADVKEEAIGKLNSVIYNINKSDDSKLVYLPVDIEGMENVRWTKDTHNPLLLITVTGGLLIACTYAKRYDAIKKLKRNCNQSIEEELPDFLNKIILLMNAGLVLNAAFEKIVKDYSSNDYLKKSYFYNQLFIINHKVTGTNASMVAELKKFAERSKNREFMRITNVISDNIQKGTELVRILQDENSFLWFQRKKYAEEKGRIAETKLTMPLALQLVVLIVITLAPAMIEM</sequence>
<evidence type="ECO:0000313" key="2">
    <source>
        <dbReference type="EMBL" id="QHI71068.1"/>
    </source>
</evidence>
<evidence type="ECO:0008006" key="4">
    <source>
        <dbReference type="Google" id="ProtNLM"/>
    </source>
</evidence>
<feature type="transmembrane region" description="Helical" evidence="1">
    <location>
        <begin position="187"/>
        <end position="204"/>
    </location>
</feature>
<organism evidence="2 3">
    <name type="scientific">Aminipila terrae</name>
    <dbReference type="NCBI Taxonomy" id="2697030"/>
    <lineage>
        <taxon>Bacteria</taxon>
        <taxon>Bacillati</taxon>
        <taxon>Bacillota</taxon>
        <taxon>Clostridia</taxon>
        <taxon>Peptostreptococcales</taxon>
        <taxon>Anaerovoracaceae</taxon>
        <taxon>Aminipila</taxon>
    </lineage>
</organism>
<dbReference type="KEGG" id="amic:Ami3637_00505"/>
<gene>
    <name evidence="2" type="ORF">Ami3637_00505</name>
</gene>
<dbReference type="AlphaFoldDB" id="A0A6P1MGC8"/>
<keyword evidence="1" id="KW-1133">Transmembrane helix</keyword>
<keyword evidence="3" id="KW-1185">Reference proteome</keyword>
<evidence type="ECO:0000313" key="3">
    <source>
        <dbReference type="Proteomes" id="UP000463883"/>
    </source>
</evidence>
<protein>
    <recommendedName>
        <fullName evidence="4">Type II secretion system protein GspF domain-containing protein</fullName>
    </recommendedName>
</protein>
<reference evidence="2 3" key="1">
    <citation type="submission" date="2020-01" db="EMBL/GenBank/DDBJ databases">
        <title>Genomic analysis of Aminipila sp. CBA3637.</title>
        <authorList>
            <person name="Kim Y.B."/>
            <person name="Roh S.W."/>
        </authorList>
    </citation>
    <scope>NUCLEOTIDE SEQUENCE [LARGE SCALE GENOMIC DNA]</scope>
    <source>
        <strain evidence="2 3">CBA3637</strain>
    </source>
</reference>
<feature type="transmembrane region" description="Helical" evidence="1">
    <location>
        <begin position="345"/>
        <end position="366"/>
    </location>
</feature>
<proteinExistence type="predicted"/>
<name>A0A6P1MGC8_9FIRM</name>
<dbReference type="Proteomes" id="UP000463883">
    <property type="component" value="Chromosome"/>
</dbReference>